<dbReference type="PANTHER" id="PTHR26452">
    <property type="entry name" value="OLFACTORY RECEPTOR"/>
    <property type="match status" value="1"/>
</dbReference>
<feature type="transmembrane region" description="Helical" evidence="12">
    <location>
        <begin position="141"/>
        <end position="158"/>
    </location>
</feature>
<reference evidence="14" key="2">
    <citation type="submission" date="2025-09" db="UniProtKB">
        <authorList>
            <consortium name="Ensembl"/>
        </authorList>
    </citation>
    <scope>IDENTIFICATION</scope>
</reference>
<feature type="transmembrane region" description="Helical" evidence="12">
    <location>
        <begin position="237"/>
        <end position="260"/>
    </location>
</feature>
<dbReference type="PRINTS" id="PR00237">
    <property type="entry name" value="GPCRRHODOPSN"/>
</dbReference>
<dbReference type="AlphaFoldDB" id="A0A8C8VP74"/>
<dbReference type="Proteomes" id="UP000694393">
    <property type="component" value="Unplaced"/>
</dbReference>
<evidence type="ECO:0000256" key="8">
    <source>
        <dbReference type="ARBA" id="ARBA00023136"/>
    </source>
</evidence>
<dbReference type="InterPro" id="IPR000725">
    <property type="entry name" value="Olfact_rcpt"/>
</dbReference>
<dbReference type="FunFam" id="1.20.1070.10:FF:000001">
    <property type="entry name" value="Olfactory receptor"/>
    <property type="match status" value="1"/>
</dbReference>
<dbReference type="PRINTS" id="PR00245">
    <property type="entry name" value="OLFACTORYR"/>
</dbReference>
<organism evidence="14 15">
    <name type="scientific">Pelusios castaneus</name>
    <name type="common">West African mud turtle</name>
    <dbReference type="NCBI Taxonomy" id="367368"/>
    <lineage>
        <taxon>Eukaryota</taxon>
        <taxon>Metazoa</taxon>
        <taxon>Chordata</taxon>
        <taxon>Craniata</taxon>
        <taxon>Vertebrata</taxon>
        <taxon>Euteleostomi</taxon>
        <taxon>Archelosauria</taxon>
        <taxon>Testudinata</taxon>
        <taxon>Testudines</taxon>
        <taxon>Pleurodira</taxon>
        <taxon>Pelomedusidae</taxon>
        <taxon>Pelusios</taxon>
    </lineage>
</organism>
<keyword evidence="15" id="KW-1185">Reference proteome</keyword>
<evidence type="ECO:0000256" key="1">
    <source>
        <dbReference type="ARBA" id="ARBA00004651"/>
    </source>
</evidence>
<keyword evidence="5 12" id="KW-0552">Olfaction</keyword>
<keyword evidence="8 12" id="KW-0472">Membrane</keyword>
<dbReference type="Gene3D" id="1.20.1070.10">
    <property type="entry name" value="Rhodopsin 7-helix transmembrane proteins"/>
    <property type="match status" value="1"/>
</dbReference>
<evidence type="ECO:0000256" key="11">
    <source>
        <dbReference type="RuleBase" id="RU000688"/>
    </source>
</evidence>
<evidence type="ECO:0000256" key="12">
    <source>
        <dbReference type="RuleBase" id="RU363047"/>
    </source>
</evidence>
<dbReference type="InterPro" id="IPR050516">
    <property type="entry name" value="Olfactory_GPCR"/>
</dbReference>
<dbReference type="CDD" id="cd13954">
    <property type="entry name" value="7tmA_OR"/>
    <property type="match status" value="1"/>
</dbReference>
<feature type="transmembrane region" description="Helical" evidence="12">
    <location>
        <begin position="272"/>
        <end position="292"/>
    </location>
</feature>
<evidence type="ECO:0000259" key="13">
    <source>
        <dbReference type="PROSITE" id="PS50262"/>
    </source>
</evidence>
<feature type="transmembrane region" description="Helical" evidence="12">
    <location>
        <begin position="25"/>
        <end position="49"/>
    </location>
</feature>
<dbReference type="InterPro" id="IPR000276">
    <property type="entry name" value="GPCR_Rhodpsn"/>
</dbReference>
<dbReference type="Ensembl" id="ENSPCET00000022874.1">
    <property type="protein sequence ID" value="ENSPCEP00000022124.1"/>
    <property type="gene ID" value="ENSPCEG00000016925.1"/>
</dbReference>
<feature type="transmembrane region" description="Helical" evidence="12">
    <location>
        <begin position="197"/>
        <end position="225"/>
    </location>
</feature>
<dbReference type="PROSITE" id="PS50262">
    <property type="entry name" value="G_PROTEIN_RECEP_F1_2"/>
    <property type="match status" value="1"/>
</dbReference>
<evidence type="ECO:0000313" key="15">
    <source>
        <dbReference type="Proteomes" id="UP000694393"/>
    </source>
</evidence>
<proteinExistence type="inferred from homology"/>
<evidence type="ECO:0000256" key="10">
    <source>
        <dbReference type="ARBA" id="ARBA00023224"/>
    </source>
</evidence>
<comment type="similarity">
    <text evidence="11">Belongs to the G-protein coupled receptor 1 family.</text>
</comment>
<dbReference type="SUPFAM" id="SSF81321">
    <property type="entry name" value="Family A G protein-coupled receptor-like"/>
    <property type="match status" value="1"/>
</dbReference>
<dbReference type="PROSITE" id="PS00237">
    <property type="entry name" value="G_PROTEIN_RECEP_F1_1"/>
    <property type="match status" value="1"/>
</dbReference>
<dbReference type="Pfam" id="PF13853">
    <property type="entry name" value="7tm_4"/>
    <property type="match status" value="1"/>
</dbReference>
<feature type="transmembrane region" description="Helical" evidence="12">
    <location>
        <begin position="61"/>
        <end position="86"/>
    </location>
</feature>
<evidence type="ECO:0000256" key="3">
    <source>
        <dbReference type="ARBA" id="ARBA00022606"/>
    </source>
</evidence>
<comment type="subcellular location">
    <subcellularLocation>
        <location evidence="1 12">Cell membrane</location>
        <topology evidence="1 12">Multi-pass membrane protein</topology>
    </subcellularLocation>
</comment>
<dbReference type="InterPro" id="IPR017452">
    <property type="entry name" value="GPCR_Rhodpsn_7TM"/>
</dbReference>
<evidence type="ECO:0000313" key="14">
    <source>
        <dbReference type="Ensembl" id="ENSPCEP00000022124.1"/>
    </source>
</evidence>
<keyword evidence="3 12" id="KW-0716">Sensory transduction</keyword>
<keyword evidence="2 12" id="KW-1003">Cell membrane</keyword>
<dbReference type="GO" id="GO:0005886">
    <property type="term" value="C:plasma membrane"/>
    <property type="evidence" value="ECO:0007669"/>
    <property type="project" value="UniProtKB-SubCell"/>
</dbReference>
<evidence type="ECO:0000256" key="4">
    <source>
        <dbReference type="ARBA" id="ARBA00022692"/>
    </source>
</evidence>
<dbReference type="GO" id="GO:0004984">
    <property type="term" value="F:olfactory receptor activity"/>
    <property type="evidence" value="ECO:0007669"/>
    <property type="project" value="InterPro"/>
</dbReference>
<evidence type="ECO:0000256" key="2">
    <source>
        <dbReference type="ARBA" id="ARBA00022475"/>
    </source>
</evidence>
<sequence>MELGTQNNSTGFLLLGLSSLRELQFVLFAVFAVIYAATLVGNLTILLAICGDHRLHTPMYFFLGNLSFLDNAYSSVTVPCLLGGLLSQGQHISFGACMAQMFLFIAMATTEIYLLAAMAYDRYVAVCHPLCYTLIMGRVRCVALAAASWAGGIFFSTIQTVLTAQLPFCSCHIINHFFCDIEPLLQLACTNTSMNSLLVFSLGVFIISTSLLVTMASYACILNTVLGKHSGQARAKAFSTCASHFTVLVIFFGTLIFMYLRPSVGLATEQDQLVSVLYTVLTPLLNPLIYSLRNKEVKGALRKALGRFIPSKWRVKAEPQPGLWSVKQ</sequence>
<name>A0A8C8VP74_9SAUR</name>
<evidence type="ECO:0000256" key="9">
    <source>
        <dbReference type="ARBA" id="ARBA00023170"/>
    </source>
</evidence>
<evidence type="ECO:0000256" key="5">
    <source>
        <dbReference type="ARBA" id="ARBA00022725"/>
    </source>
</evidence>
<reference evidence="14" key="1">
    <citation type="submission" date="2025-08" db="UniProtKB">
        <authorList>
            <consortium name="Ensembl"/>
        </authorList>
    </citation>
    <scope>IDENTIFICATION</scope>
</reference>
<feature type="domain" description="G-protein coupled receptors family 1 profile" evidence="13">
    <location>
        <begin position="41"/>
        <end position="290"/>
    </location>
</feature>
<keyword evidence="4 11" id="KW-0812">Transmembrane</keyword>
<feature type="transmembrane region" description="Helical" evidence="12">
    <location>
        <begin position="92"/>
        <end position="120"/>
    </location>
</feature>
<keyword evidence="9 11" id="KW-0675">Receptor</keyword>
<dbReference type="GO" id="GO:0004930">
    <property type="term" value="F:G protein-coupled receptor activity"/>
    <property type="evidence" value="ECO:0007669"/>
    <property type="project" value="UniProtKB-KW"/>
</dbReference>
<keyword evidence="7 11" id="KW-0297">G-protein coupled receptor</keyword>
<keyword evidence="6 12" id="KW-1133">Transmembrane helix</keyword>
<accession>A0A8C8VP74</accession>
<evidence type="ECO:0000256" key="6">
    <source>
        <dbReference type="ARBA" id="ARBA00022989"/>
    </source>
</evidence>
<evidence type="ECO:0000256" key="7">
    <source>
        <dbReference type="ARBA" id="ARBA00023040"/>
    </source>
</evidence>
<protein>
    <recommendedName>
        <fullName evidence="12">Olfactory receptor</fullName>
    </recommendedName>
</protein>
<keyword evidence="10 11" id="KW-0807">Transducer</keyword>